<feature type="signal peptide" evidence="2">
    <location>
        <begin position="1"/>
        <end position="18"/>
    </location>
</feature>
<evidence type="ECO:0000313" key="3">
    <source>
        <dbReference type="EMBL" id="TWW76056.1"/>
    </source>
</evidence>
<feature type="compositionally biased region" description="Basic and acidic residues" evidence="1">
    <location>
        <begin position="141"/>
        <end position="158"/>
    </location>
</feature>
<reference evidence="3 4" key="1">
    <citation type="submission" date="2019-04" db="EMBL/GenBank/DDBJ databases">
        <title>Chromosome genome assembly for Takifugu flavidus.</title>
        <authorList>
            <person name="Xiao S."/>
        </authorList>
    </citation>
    <scope>NUCLEOTIDE SEQUENCE [LARGE SCALE GENOMIC DNA]</scope>
    <source>
        <strain evidence="3">HTHZ2018</strain>
        <tissue evidence="3">Muscle</tissue>
    </source>
</reference>
<sequence>MVAYFCLRLYVFWSSAAALVIQQRWRSCRLKCGSARIRSPRSDGEHGTKSRAATLDRAATVIQAFWRGFSLRRRLKAALATVPVSDSEEDDFFEDDVLEELDQFFFEQWEMLSGGDVRPLPRQQKSFPESSRLSAAPFPGRSREGWRDAEQVDADELRVSPVSRSAKDFRSESPCTDVNSLSSEEVMEQWGFSHSGTALLMLKRAQKMKSNNLQHKEEPRVQVGLADANFPTTRNRGTERGRNPGRESGDDNRALDLVCHGVLPCPEVER</sequence>
<feature type="region of interest" description="Disordered" evidence="1">
    <location>
        <begin position="121"/>
        <end position="177"/>
    </location>
</feature>
<dbReference type="SMART" id="SM00015">
    <property type="entry name" value="IQ"/>
    <property type="match status" value="1"/>
</dbReference>
<keyword evidence="4" id="KW-1185">Reference proteome</keyword>
<evidence type="ECO:0000313" key="4">
    <source>
        <dbReference type="Proteomes" id="UP000324091"/>
    </source>
</evidence>
<feature type="compositionally biased region" description="Basic and acidic residues" evidence="1">
    <location>
        <begin position="236"/>
        <end position="254"/>
    </location>
</feature>
<dbReference type="Gene3D" id="1.20.5.190">
    <property type="match status" value="1"/>
</dbReference>
<protein>
    <submittedName>
        <fullName evidence="3">Uncharacterized protein</fullName>
    </submittedName>
</protein>
<dbReference type="InterPro" id="IPR000048">
    <property type="entry name" value="IQ_motif_EF-hand-BS"/>
</dbReference>
<dbReference type="PROSITE" id="PS50096">
    <property type="entry name" value="IQ"/>
    <property type="match status" value="1"/>
</dbReference>
<dbReference type="Proteomes" id="UP000324091">
    <property type="component" value="Chromosome 13"/>
</dbReference>
<dbReference type="CDD" id="cd23767">
    <property type="entry name" value="IQCD"/>
    <property type="match status" value="1"/>
</dbReference>
<evidence type="ECO:0000256" key="1">
    <source>
        <dbReference type="SAM" id="MobiDB-lite"/>
    </source>
</evidence>
<dbReference type="AlphaFoldDB" id="A0A5C6PA69"/>
<feature type="chain" id="PRO_5022991588" evidence="2">
    <location>
        <begin position="19"/>
        <end position="270"/>
    </location>
</feature>
<keyword evidence="2" id="KW-0732">Signal</keyword>
<evidence type="ECO:0000256" key="2">
    <source>
        <dbReference type="SAM" id="SignalP"/>
    </source>
</evidence>
<proteinExistence type="predicted"/>
<accession>A0A5C6PA69</accession>
<name>A0A5C6PA69_9TELE</name>
<dbReference type="EMBL" id="RHFK02000005">
    <property type="protein sequence ID" value="TWW76056.1"/>
    <property type="molecule type" value="Genomic_DNA"/>
</dbReference>
<organism evidence="3 4">
    <name type="scientific">Takifugu flavidus</name>
    <name type="common">sansaifugu</name>
    <dbReference type="NCBI Taxonomy" id="433684"/>
    <lineage>
        <taxon>Eukaryota</taxon>
        <taxon>Metazoa</taxon>
        <taxon>Chordata</taxon>
        <taxon>Craniata</taxon>
        <taxon>Vertebrata</taxon>
        <taxon>Euteleostomi</taxon>
        <taxon>Actinopterygii</taxon>
        <taxon>Neopterygii</taxon>
        <taxon>Teleostei</taxon>
        <taxon>Neoteleostei</taxon>
        <taxon>Acanthomorphata</taxon>
        <taxon>Eupercaria</taxon>
        <taxon>Tetraodontiformes</taxon>
        <taxon>Tetradontoidea</taxon>
        <taxon>Tetraodontidae</taxon>
        <taxon>Takifugu</taxon>
    </lineage>
</organism>
<dbReference type="Pfam" id="PF00612">
    <property type="entry name" value="IQ"/>
    <property type="match status" value="1"/>
</dbReference>
<comment type="caution">
    <text evidence="3">The sequence shown here is derived from an EMBL/GenBank/DDBJ whole genome shotgun (WGS) entry which is preliminary data.</text>
</comment>
<feature type="compositionally biased region" description="Polar residues" evidence="1">
    <location>
        <begin position="123"/>
        <end position="133"/>
    </location>
</feature>
<feature type="region of interest" description="Disordered" evidence="1">
    <location>
        <begin position="228"/>
        <end position="254"/>
    </location>
</feature>
<gene>
    <name evidence="3" type="ORF">D4764_13G0007180</name>
</gene>